<dbReference type="PRINTS" id="PR00237">
    <property type="entry name" value="GPCRRHODOPSN"/>
</dbReference>
<gene>
    <name evidence="16" type="primary">nmur3</name>
</gene>
<feature type="transmembrane region" description="Helical" evidence="13">
    <location>
        <begin position="227"/>
        <end position="254"/>
    </location>
</feature>
<evidence type="ECO:0000256" key="4">
    <source>
        <dbReference type="ARBA" id="ARBA00022692"/>
    </source>
</evidence>
<dbReference type="PANTHER" id="PTHR24243">
    <property type="entry name" value="G-PROTEIN COUPLED RECEPTOR"/>
    <property type="match status" value="1"/>
</dbReference>
<evidence type="ECO:0000256" key="7">
    <source>
        <dbReference type="ARBA" id="ARBA00023136"/>
    </source>
</evidence>
<feature type="transmembrane region" description="Helical" evidence="13">
    <location>
        <begin position="329"/>
        <end position="355"/>
    </location>
</feature>
<dbReference type="PROSITE" id="PS50262">
    <property type="entry name" value="G_PROTEIN_RECEP_F1_2"/>
    <property type="match status" value="1"/>
</dbReference>
<proteinExistence type="inferred from homology"/>
<dbReference type="SMART" id="SM01381">
    <property type="entry name" value="7TM_GPCR_Srsx"/>
    <property type="match status" value="1"/>
</dbReference>
<dbReference type="AlphaFoldDB" id="A0A2D0TBG0"/>
<dbReference type="InterPro" id="IPR017452">
    <property type="entry name" value="GPCR_Rhodpsn_7TM"/>
</dbReference>
<dbReference type="CTD" id="566750"/>
<keyword evidence="4 12" id="KW-0812">Transmembrane</keyword>
<dbReference type="InterPro" id="IPR000276">
    <property type="entry name" value="GPCR_Rhodpsn"/>
</dbReference>
<reference evidence="16" key="2">
    <citation type="submission" date="2025-08" db="UniProtKB">
        <authorList>
            <consortium name="RefSeq"/>
        </authorList>
    </citation>
    <scope>IDENTIFICATION</scope>
    <source>
        <tissue evidence="16">Blood</tissue>
    </source>
</reference>
<comment type="subcellular location">
    <subcellularLocation>
        <location evidence="2">Cell membrane</location>
        <topology evidence="2">Multi-pass membrane protein</topology>
    </subcellularLocation>
</comment>
<evidence type="ECO:0000256" key="13">
    <source>
        <dbReference type="SAM" id="Phobius"/>
    </source>
</evidence>
<keyword evidence="15" id="KW-1185">Reference proteome</keyword>
<keyword evidence="5 13" id="KW-1133">Transmembrane helix</keyword>
<name>A0A2D0TBG0_ICTPU</name>
<keyword evidence="9 12" id="KW-0675">Receptor</keyword>
<keyword evidence="10" id="KW-0325">Glycoprotein</keyword>
<evidence type="ECO:0000256" key="12">
    <source>
        <dbReference type="RuleBase" id="RU000688"/>
    </source>
</evidence>
<dbReference type="Proteomes" id="UP000221080">
    <property type="component" value="Chromosome 21"/>
</dbReference>
<dbReference type="Pfam" id="PF00001">
    <property type="entry name" value="7tm_1"/>
    <property type="match status" value="1"/>
</dbReference>
<feature type="transmembrane region" description="Helical" evidence="13">
    <location>
        <begin position="99"/>
        <end position="120"/>
    </location>
</feature>
<dbReference type="PROSITE" id="PS00237">
    <property type="entry name" value="G_PROTEIN_RECEP_F1_1"/>
    <property type="match status" value="1"/>
</dbReference>
<dbReference type="RefSeq" id="XP_017352160.2">
    <property type="nucleotide sequence ID" value="XM_017496671.3"/>
</dbReference>
<evidence type="ECO:0000313" key="15">
    <source>
        <dbReference type="Proteomes" id="UP000221080"/>
    </source>
</evidence>
<organism evidence="15 16">
    <name type="scientific">Ictalurus punctatus</name>
    <name type="common">Channel catfish</name>
    <name type="synonym">Silurus punctatus</name>
    <dbReference type="NCBI Taxonomy" id="7998"/>
    <lineage>
        <taxon>Eukaryota</taxon>
        <taxon>Metazoa</taxon>
        <taxon>Chordata</taxon>
        <taxon>Craniata</taxon>
        <taxon>Vertebrata</taxon>
        <taxon>Euteleostomi</taxon>
        <taxon>Actinopterygii</taxon>
        <taxon>Neopterygii</taxon>
        <taxon>Teleostei</taxon>
        <taxon>Ostariophysi</taxon>
        <taxon>Siluriformes</taxon>
        <taxon>Ictaluridae</taxon>
        <taxon>Ictalurus</taxon>
    </lineage>
</organism>
<dbReference type="GO" id="GO:0001607">
    <property type="term" value="F:neuromedin U receptor activity"/>
    <property type="evidence" value="ECO:0007669"/>
    <property type="project" value="InterPro"/>
</dbReference>
<dbReference type="STRING" id="7998.ENSIPUP00000019329"/>
<protein>
    <submittedName>
        <fullName evidence="16">Neuromedin-U receptor 2</fullName>
    </submittedName>
</protein>
<evidence type="ECO:0000256" key="6">
    <source>
        <dbReference type="ARBA" id="ARBA00023040"/>
    </source>
</evidence>
<feature type="domain" description="G-protein coupled receptors family 1 profile" evidence="14">
    <location>
        <begin position="79"/>
        <end position="352"/>
    </location>
</feature>
<evidence type="ECO:0000256" key="11">
    <source>
        <dbReference type="ARBA" id="ARBA00023224"/>
    </source>
</evidence>
<evidence type="ECO:0000256" key="5">
    <source>
        <dbReference type="ARBA" id="ARBA00022989"/>
    </source>
</evidence>
<evidence type="ECO:0000256" key="2">
    <source>
        <dbReference type="ARBA" id="ARBA00004651"/>
    </source>
</evidence>
<comment type="similarity">
    <text evidence="12">Belongs to the G-protein coupled receptor 1 family.</text>
</comment>
<sequence length="429" mass="49269">MPYFRMSIKCFCDPVVNGTELDFTTCNISSFNHTGNGTEPCQPQTLEDILFRLLGPRRSPFFLPVTLTYVLIFVTGVVGNLLTCTVITKHRKMRTPTNLYLFSLAISDLLVLLFGMPLEIYDLWQNYPFPFGESICCFKIFLFETVCFASVLNVMVLSIERYVAVVHPLKTRYAITNKHAQRVIGGVWAVSLICAIPNTSLHGLHYYYLPEKVLESATCNLLKPQWIYKLVIQVTTILFYFVPMTVISVLYLVIGIQLGREQRQKGRKLGKNCSEDTSWKIQVESGRRRQITKMLAVVVLAFAICWAPFHIDRLLWSFITNWTDHMYNIFEYVHILSGVLFYLSSAINPIIYNLLSSRFREQFFELMCRHPEVNTSQNISPPYSKRISFPKSHKAVRTNSQGHSSYPNGPQPSVILGTGWEQELDTTFM</sequence>
<feature type="transmembrane region" description="Helical" evidence="13">
    <location>
        <begin position="183"/>
        <end position="207"/>
    </location>
</feature>
<evidence type="ECO:0000256" key="9">
    <source>
        <dbReference type="ARBA" id="ARBA00023170"/>
    </source>
</evidence>
<dbReference type="InterPro" id="IPR005390">
    <property type="entry name" value="NeuromedU_rcpt"/>
</dbReference>
<dbReference type="GO" id="GO:0005886">
    <property type="term" value="C:plasma membrane"/>
    <property type="evidence" value="ECO:0007669"/>
    <property type="project" value="UniProtKB-SubCell"/>
</dbReference>
<accession>A0A2D0TBG0</accession>
<feature type="transmembrane region" description="Helical" evidence="13">
    <location>
        <begin position="61"/>
        <end position="87"/>
    </location>
</feature>
<evidence type="ECO:0000259" key="14">
    <source>
        <dbReference type="PROSITE" id="PS50262"/>
    </source>
</evidence>
<evidence type="ECO:0000256" key="8">
    <source>
        <dbReference type="ARBA" id="ARBA00023157"/>
    </source>
</evidence>
<dbReference type="PRINTS" id="PR01565">
    <property type="entry name" value="NEUROMEDINUR"/>
</dbReference>
<evidence type="ECO:0000256" key="10">
    <source>
        <dbReference type="ARBA" id="ARBA00023180"/>
    </source>
</evidence>
<evidence type="ECO:0000313" key="16">
    <source>
        <dbReference type="RefSeq" id="XP_017352160.2"/>
    </source>
</evidence>
<comment type="function">
    <text evidence="1">Receptor for the neuromedin-U and neuromedin-S neuropeptides.</text>
</comment>
<keyword evidence="3" id="KW-1003">Cell membrane</keyword>
<keyword evidence="8" id="KW-1015">Disulfide bond</keyword>
<evidence type="ECO:0000256" key="3">
    <source>
        <dbReference type="ARBA" id="ARBA00022475"/>
    </source>
</evidence>
<dbReference type="KEGG" id="ipu:108281099"/>
<dbReference type="SUPFAM" id="SSF81321">
    <property type="entry name" value="Family A G protein-coupled receptor-like"/>
    <property type="match status" value="1"/>
</dbReference>
<keyword evidence="7 13" id="KW-0472">Membrane</keyword>
<reference evidence="15" key="1">
    <citation type="journal article" date="2016" name="Nat. Commun.">
        <title>The channel catfish genome sequence provides insights into the evolution of scale formation in teleosts.</title>
        <authorList>
            <person name="Liu Z."/>
            <person name="Liu S."/>
            <person name="Yao J."/>
            <person name="Bao L."/>
            <person name="Zhang J."/>
            <person name="Li Y."/>
            <person name="Jiang C."/>
            <person name="Sun L."/>
            <person name="Wang R."/>
            <person name="Zhang Y."/>
            <person name="Zhou T."/>
            <person name="Zeng Q."/>
            <person name="Fu Q."/>
            <person name="Gao S."/>
            <person name="Li N."/>
            <person name="Koren S."/>
            <person name="Jiang Y."/>
            <person name="Zimin A."/>
            <person name="Xu P."/>
            <person name="Phillippy A.M."/>
            <person name="Geng X."/>
            <person name="Song L."/>
            <person name="Sun F."/>
            <person name="Li C."/>
            <person name="Wang X."/>
            <person name="Chen A."/>
            <person name="Jin Y."/>
            <person name="Yuan Z."/>
            <person name="Yang Y."/>
            <person name="Tan S."/>
            <person name="Peatman E."/>
            <person name="Lu J."/>
            <person name="Qin Z."/>
            <person name="Dunham R."/>
            <person name="Li Z."/>
            <person name="Sonstegard T."/>
            <person name="Feng J."/>
            <person name="Danzmann R.G."/>
            <person name="Schroeder S."/>
            <person name="Scheffler B."/>
            <person name="Duke M.V."/>
            <person name="Ballard L."/>
            <person name="Kucuktas H."/>
            <person name="Kaltenboeck L."/>
            <person name="Liu H."/>
            <person name="Armbruster J."/>
            <person name="Xie Y."/>
            <person name="Kirby M.L."/>
            <person name="Tian Y."/>
            <person name="Flanagan M.E."/>
            <person name="Mu W."/>
            <person name="Waldbieser G.C."/>
        </authorList>
    </citation>
    <scope>NUCLEOTIDE SEQUENCE [LARGE SCALE GENOMIC DNA]</scope>
    <source>
        <strain evidence="15">SDA103</strain>
    </source>
</reference>
<keyword evidence="11 12" id="KW-0807">Transducer</keyword>
<dbReference type="GeneID" id="108281099"/>
<evidence type="ECO:0000256" key="1">
    <source>
        <dbReference type="ARBA" id="ARBA00003593"/>
    </source>
</evidence>
<feature type="transmembrane region" description="Helical" evidence="13">
    <location>
        <begin position="140"/>
        <end position="163"/>
    </location>
</feature>
<dbReference type="Gene3D" id="1.20.1070.10">
    <property type="entry name" value="Rhodopsin 7-helix transmembrane proteins"/>
    <property type="match status" value="1"/>
</dbReference>
<keyword evidence="6 12" id="KW-0297">G-protein coupled receptor</keyword>
<feature type="transmembrane region" description="Helical" evidence="13">
    <location>
        <begin position="291"/>
        <end position="309"/>
    </location>
</feature>
<dbReference type="OrthoDB" id="5962705at2759"/>
<dbReference type="PANTHER" id="PTHR24243:SF205">
    <property type="entry name" value="NEUROMEDIN U RECEPTOR 3"/>
    <property type="match status" value="1"/>
</dbReference>